<comment type="caution">
    <text evidence="3">The sequence shown here is derived from an EMBL/GenBank/DDBJ whole genome shotgun (WGS) entry which is preliminary data.</text>
</comment>
<accession>A0A4Z0Y0L7</accession>
<dbReference type="PANTHER" id="PTHR30619:SF1">
    <property type="entry name" value="RECOMBINATION PROTEIN 2"/>
    <property type="match status" value="1"/>
</dbReference>
<evidence type="ECO:0000256" key="1">
    <source>
        <dbReference type="SAM" id="SignalP"/>
    </source>
</evidence>
<dbReference type="AlphaFoldDB" id="A0A4Z0Y0L7"/>
<dbReference type="PANTHER" id="PTHR30619">
    <property type="entry name" value="DNA INTERNALIZATION/COMPETENCE PROTEIN COMEC/REC2"/>
    <property type="match status" value="1"/>
</dbReference>
<dbReference type="Pfam" id="PF00753">
    <property type="entry name" value="Lactamase_B"/>
    <property type="match status" value="1"/>
</dbReference>
<keyword evidence="1" id="KW-0732">Signal</keyword>
<keyword evidence="4" id="KW-1185">Reference proteome</keyword>
<dbReference type="Proteomes" id="UP000297714">
    <property type="component" value="Unassembled WGS sequence"/>
</dbReference>
<feature type="signal peptide" evidence="1">
    <location>
        <begin position="1"/>
        <end position="23"/>
    </location>
</feature>
<proteinExistence type="predicted"/>
<dbReference type="InterPro" id="IPR052159">
    <property type="entry name" value="Competence_DNA_uptake"/>
</dbReference>
<dbReference type="GO" id="GO:0004416">
    <property type="term" value="F:hydroxyacylglutathione hydrolase activity"/>
    <property type="evidence" value="ECO:0007669"/>
    <property type="project" value="UniProtKB-EC"/>
</dbReference>
<dbReference type="SMART" id="SM00849">
    <property type="entry name" value="Lactamase_B"/>
    <property type="match status" value="1"/>
</dbReference>
<gene>
    <name evidence="3" type="primary">gloB</name>
    <name evidence="3" type="ORF">CAGA_15840</name>
</gene>
<sequence>MLRGNRKFTSFLAVLSAFLMAFALNGCDARKAMQAGLQSAQPESFAAQGENTDTLVYYLDVGQGDSELIRLASGKTVLIDAGTPDTADALCDMLEKLGVSKIDILIATHPHADHIGGMAKVVGRFPIGEIYMPRIPDKQVPTTATYEKLLTAIDSKGMKVTEGKAGMTVLDADGEKLEFLAPNSKKYTDLNNYSIVALLTCGEKRFLFMGDAQTDSEKEILKKETKLNCDVLKCGHHGSSTSTSAAFLKAAAPQSAVISCGVNNDYGHPDKKTVARLQKAGVMIYRTDRQKTILARCDGKTVQFETGLASVAQS</sequence>
<evidence type="ECO:0000259" key="2">
    <source>
        <dbReference type="SMART" id="SM00849"/>
    </source>
</evidence>
<feature type="domain" description="Metallo-beta-lactamase" evidence="2">
    <location>
        <begin position="63"/>
        <end position="262"/>
    </location>
</feature>
<dbReference type="CDD" id="cd07731">
    <property type="entry name" value="ComA-like_MBL-fold"/>
    <property type="match status" value="1"/>
</dbReference>
<dbReference type="SUPFAM" id="SSF56281">
    <property type="entry name" value="Metallo-hydrolase/oxidoreductase"/>
    <property type="match status" value="1"/>
</dbReference>
<dbReference type="InterPro" id="IPR001279">
    <property type="entry name" value="Metallo-B-lactamas"/>
</dbReference>
<evidence type="ECO:0000313" key="4">
    <source>
        <dbReference type="Proteomes" id="UP000297714"/>
    </source>
</evidence>
<feature type="chain" id="PRO_5021213714" evidence="1">
    <location>
        <begin position="24"/>
        <end position="314"/>
    </location>
</feature>
<dbReference type="InterPro" id="IPR036866">
    <property type="entry name" value="RibonucZ/Hydroxyglut_hydro"/>
</dbReference>
<evidence type="ECO:0000313" key="3">
    <source>
        <dbReference type="EMBL" id="TGJ76377.1"/>
    </source>
</evidence>
<name>A0A4Z0Y0L7_9FIRM</name>
<dbReference type="InterPro" id="IPR035681">
    <property type="entry name" value="ComA-like_MBL"/>
</dbReference>
<dbReference type="EMBL" id="SRMQ01000006">
    <property type="protein sequence ID" value="TGJ76377.1"/>
    <property type="molecule type" value="Genomic_DNA"/>
</dbReference>
<organism evidence="3 4">
    <name type="scientific">Caproiciproducens galactitolivorans</name>
    <dbReference type="NCBI Taxonomy" id="642589"/>
    <lineage>
        <taxon>Bacteria</taxon>
        <taxon>Bacillati</taxon>
        <taxon>Bacillota</taxon>
        <taxon>Clostridia</taxon>
        <taxon>Eubacteriales</taxon>
        <taxon>Acutalibacteraceae</taxon>
        <taxon>Caproiciproducens</taxon>
    </lineage>
</organism>
<dbReference type="Gene3D" id="3.60.15.10">
    <property type="entry name" value="Ribonuclease Z/Hydroxyacylglutathione hydrolase-like"/>
    <property type="match status" value="1"/>
</dbReference>
<keyword evidence="3" id="KW-0378">Hydrolase</keyword>
<protein>
    <submittedName>
        <fullName evidence="3">Hydroxyacylglutathione hydrolase</fullName>
        <ecNumber evidence="3">3.1.2.6</ecNumber>
    </submittedName>
</protein>
<dbReference type="EC" id="3.1.2.6" evidence="3"/>
<reference evidence="3 4" key="1">
    <citation type="submission" date="2019-04" db="EMBL/GenBank/DDBJ databases">
        <authorList>
            <person name="Poehlein A."/>
            <person name="Bengelsdorf F.R."/>
            <person name="Duerre P."/>
            <person name="Daniel R."/>
        </authorList>
    </citation>
    <scope>NUCLEOTIDE SEQUENCE [LARGE SCALE GENOMIC DNA]</scope>
    <source>
        <strain evidence="3 4">BS-1</strain>
    </source>
</reference>